<dbReference type="AlphaFoldDB" id="A0A1G9WYI5"/>
<keyword evidence="3" id="KW-1185">Reference proteome</keyword>
<keyword evidence="1" id="KW-1133">Transmembrane helix</keyword>
<evidence type="ECO:0000313" key="2">
    <source>
        <dbReference type="EMBL" id="SDM89488.1"/>
    </source>
</evidence>
<evidence type="ECO:0000256" key="1">
    <source>
        <dbReference type="SAM" id="Phobius"/>
    </source>
</evidence>
<proteinExistence type="predicted"/>
<dbReference type="EMBL" id="FNIA01000009">
    <property type="protein sequence ID" value="SDM89488.1"/>
    <property type="molecule type" value="Genomic_DNA"/>
</dbReference>
<sequence>MSQADPIELSRYDVALGVLPLPLLAAAVGVAVTALPFSLLVGAATLVSAGIIADLLTVHAPTRE</sequence>
<keyword evidence="1" id="KW-0472">Membrane</keyword>
<feature type="transmembrane region" description="Helical" evidence="1">
    <location>
        <begin position="37"/>
        <end position="58"/>
    </location>
</feature>
<evidence type="ECO:0000313" key="3">
    <source>
        <dbReference type="Proteomes" id="UP000199370"/>
    </source>
</evidence>
<dbReference type="Proteomes" id="UP000199370">
    <property type="component" value="Unassembled WGS sequence"/>
</dbReference>
<dbReference type="RefSeq" id="WP_139172290.1">
    <property type="nucleotide sequence ID" value="NZ_FNIA01000009.1"/>
</dbReference>
<keyword evidence="1" id="KW-0812">Transmembrane</keyword>
<dbReference type="InterPro" id="IPR058328">
    <property type="entry name" value="DUF8015"/>
</dbReference>
<organism evidence="2 3">
    <name type="scientific">Haloarchaeobius iranensis</name>
    <dbReference type="NCBI Taxonomy" id="996166"/>
    <lineage>
        <taxon>Archaea</taxon>
        <taxon>Methanobacteriati</taxon>
        <taxon>Methanobacteriota</taxon>
        <taxon>Stenosarchaea group</taxon>
        <taxon>Halobacteria</taxon>
        <taxon>Halobacteriales</taxon>
        <taxon>Halorubellaceae</taxon>
        <taxon>Haloarchaeobius</taxon>
    </lineage>
</organism>
<feature type="transmembrane region" description="Helical" evidence="1">
    <location>
        <begin position="12"/>
        <end position="31"/>
    </location>
</feature>
<reference evidence="2 3" key="1">
    <citation type="submission" date="2016-10" db="EMBL/GenBank/DDBJ databases">
        <authorList>
            <person name="de Groot N.N."/>
        </authorList>
    </citation>
    <scope>NUCLEOTIDE SEQUENCE [LARGE SCALE GENOMIC DNA]</scope>
    <source>
        <strain evidence="3">EB21,IBRC-M 10013,KCTC 4048</strain>
    </source>
</reference>
<name>A0A1G9WYI5_9EURY</name>
<protein>
    <submittedName>
        <fullName evidence="2">Uncharacterized protein</fullName>
    </submittedName>
</protein>
<accession>A0A1G9WYI5</accession>
<dbReference type="Pfam" id="PF26047">
    <property type="entry name" value="DUF8015"/>
    <property type="match status" value="1"/>
</dbReference>
<dbReference type="STRING" id="996166.SAMN05192554_10949"/>
<gene>
    <name evidence="2" type="ORF">SAMN05192554_10949</name>
</gene>